<protein>
    <submittedName>
        <fullName evidence="2">ImmA/IrrE family metallo-endopeptidase</fullName>
    </submittedName>
</protein>
<evidence type="ECO:0000259" key="1">
    <source>
        <dbReference type="Pfam" id="PF06114"/>
    </source>
</evidence>
<accession>A0ABX9N567</accession>
<dbReference type="PANTHER" id="PTHR43236:SF1">
    <property type="entry name" value="BLL7220 PROTEIN"/>
    <property type="match status" value="1"/>
</dbReference>
<reference evidence="2 3" key="1">
    <citation type="submission" date="2018-08" db="EMBL/GenBank/DDBJ databases">
        <title>Genome Sequence of Clavibacter michiganensis Subspecies type strains, and the Atypical Peach-Colored Strains Isolated from Tomato.</title>
        <authorList>
            <person name="Osdaghi E."/>
            <person name="Portier P."/>
            <person name="Briand M."/>
            <person name="Jacques M.-A."/>
        </authorList>
    </citation>
    <scope>NUCLEOTIDE SEQUENCE [LARGE SCALE GENOMIC DNA]</scope>
    <source>
        <strain evidence="2 3">CFBP 8216</strain>
    </source>
</reference>
<dbReference type="Pfam" id="PF06114">
    <property type="entry name" value="Peptidase_M78"/>
    <property type="match status" value="1"/>
</dbReference>
<gene>
    <name evidence="2" type="ORF">DZF98_09130</name>
</gene>
<dbReference type="RefSeq" id="WP_119373174.1">
    <property type="nucleotide sequence ID" value="NZ_CP040792.1"/>
</dbReference>
<proteinExistence type="predicted"/>
<dbReference type="Proteomes" id="UP000265355">
    <property type="component" value="Unassembled WGS sequence"/>
</dbReference>
<evidence type="ECO:0000313" key="3">
    <source>
        <dbReference type="Proteomes" id="UP000265355"/>
    </source>
</evidence>
<dbReference type="InterPro" id="IPR010359">
    <property type="entry name" value="IrrE_HExxH"/>
</dbReference>
<dbReference type="EMBL" id="QWEE01000139">
    <property type="protein sequence ID" value="RII91603.1"/>
    <property type="molecule type" value="Genomic_DNA"/>
</dbReference>
<name>A0ABX9N567_9MICO</name>
<dbReference type="PANTHER" id="PTHR43236">
    <property type="entry name" value="ANTITOXIN HIGA1"/>
    <property type="match status" value="1"/>
</dbReference>
<keyword evidence="3" id="KW-1185">Reference proteome</keyword>
<dbReference type="InterPro" id="IPR052345">
    <property type="entry name" value="Rad_response_metalloprotease"/>
</dbReference>
<comment type="caution">
    <text evidence="2">The sequence shown here is derived from an EMBL/GenBank/DDBJ whole genome shotgun (WGS) entry which is preliminary data.</text>
</comment>
<feature type="domain" description="IrrE N-terminal-like" evidence="1">
    <location>
        <begin position="37"/>
        <end position="160"/>
    </location>
</feature>
<organism evidence="2 3">
    <name type="scientific">Clavibacter californiensis</name>
    <dbReference type="NCBI Taxonomy" id="1401995"/>
    <lineage>
        <taxon>Bacteria</taxon>
        <taxon>Bacillati</taxon>
        <taxon>Actinomycetota</taxon>
        <taxon>Actinomycetes</taxon>
        <taxon>Micrococcales</taxon>
        <taxon>Microbacteriaceae</taxon>
        <taxon>Clavibacter</taxon>
    </lineage>
</organism>
<evidence type="ECO:0000313" key="2">
    <source>
        <dbReference type="EMBL" id="RII91603.1"/>
    </source>
</evidence>
<sequence>MIQRTPAQDAYSTHKKFWADTGDDLDIPIDPFVIATSMGIKVYDAILGPGRSGYLDLDPSGQPVMFLNESHSLTRKRFTCAHEIGHYVDATNRGAKAGTFDRDERASTGTDPDEVYANRFAAALLMPKPALVKQRALGMSASELSNRFRVSREAMEWRLTNLGLI</sequence>
<dbReference type="Gene3D" id="1.10.10.2910">
    <property type="match status" value="1"/>
</dbReference>